<sequence>MRVLLETAVVAVAASLLFGVVWALVGSRLGGGPEERERTLREGPGAEPRAPGSDPPSGREDPPAA</sequence>
<accession>A0A345SZY2</accession>
<dbReference type="EMBL" id="CP031264">
    <property type="protein sequence ID" value="AXI79287.1"/>
    <property type="molecule type" value="Genomic_DNA"/>
</dbReference>
<reference evidence="3" key="1">
    <citation type="submission" date="2018-07" db="EMBL/GenBank/DDBJ databases">
        <title>Streptacidiphilus bronchialis DSM 106435 chromosome.</title>
        <authorList>
            <person name="Batra D."/>
            <person name="Gulvik C.A."/>
        </authorList>
    </citation>
    <scope>NUCLEOTIDE SEQUENCE [LARGE SCALE GENOMIC DNA]</scope>
    <source>
        <strain evidence="3">DSM 106435</strain>
    </source>
</reference>
<dbReference type="KEGG" id="stri:C7M71_019575"/>
<protein>
    <submittedName>
        <fullName evidence="2">Uncharacterized protein</fullName>
    </submittedName>
</protein>
<organism evidence="2 3">
    <name type="scientific">Peterkaempfera bronchialis</name>
    <dbReference type="NCBI Taxonomy" id="2126346"/>
    <lineage>
        <taxon>Bacteria</taxon>
        <taxon>Bacillati</taxon>
        <taxon>Actinomycetota</taxon>
        <taxon>Actinomycetes</taxon>
        <taxon>Kitasatosporales</taxon>
        <taxon>Streptomycetaceae</taxon>
        <taxon>Peterkaempfera</taxon>
    </lineage>
</organism>
<dbReference type="OrthoDB" id="9972466at2"/>
<keyword evidence="3" id="KW-1185">Reference proteome</keyword>
<evidence type="ECO:0000313" key="2">
    <source>
        <dbReference type="EMBL" id="AXI79287.1"/>
    </source>
</evidence>
<feature type="region of interest" description="Disordered" evidence="1">
    <location>
        <begin position="29"/>
        <end position="65"/>
    </location>
</feature>
<proteinExistence type="predicted"/>
<name>A0A345SZY2_9ACTN</name>
<evidence type="ECO:0000256" key="1">
    <source>
        <dbReference type="SAM" id="MobiDB-lite"/>
    </source>
</evidence>
<dbReference type="RefSeq" id="WP_114914445.1">
    <property type="nucleotide sequence ID" value="NZ_CP031264.1"/>
</dbReference>
<evidence type="ECO:0000313" key="3">
    <source>
        <dbReference type="Proteomes" id="UP000249340"/>
    </source>
</evidence>
<dbReference type="AlphaFoldDB" id="A0A345SZY2"/>
<gene>
    <name evidence="2" type="ORF">C7M71_019575</name>
</gene>
<dbReference type="Proteomes" id="UP000249340">
    <property type="component" value="Chromosome"/>
</dbReference>